<organism evidence="2 3">
    <name type="scientific">Favolaschia claudopus</name>
    <dbReference type="NCBI Taxonomy" id="2862362"/>
    <lineage>
        <taxon>Eukaryota</taxon>
        <taxon>Fungi</taxon>
        <taxon>Dikarya</taxon>
        <taxon>Basidiomycota</taxon>
        <taxon>Agaricomycotina</taxon>
        <taxon>Agaricomycetes</taxon>
        <taxon>Agaricomycetidae</taxon>
        <taxon>Agaricales</taxon>
        <taxon>Marasmiineae</taxon>
        <taxon>Mycenaceae</taxon>
        <taxon>Favolaschia</taxon>
    </lineage>
</organism>
<protein>
    <submittedName>
        <fullName evidence="2">Uncharacterized protein</fullName>
    </submittedName>
</protein>
<comment type="caution">
    <text evidence="2">The sequence shown here is derived from an EMBL/GenBank/DDBJ whole genome shotgun (WGS) entry which is preliminary data.</text>
</comment>
<evidence type="ECO:0000313" key="2">
    <source>
        <dbReference type="EMBL" id="KAK6974572.1"/>
    </source>
</evidence>
<name>A0AAV9Z8M6_9AGAR</name>
<sequence length="737" mass="80895">MTVMDTLTNLKPWLSPSFNPARMRELPSSYLLHVYALKSRFSSTTLDDDDVKHDGSCAKEKSPTSASSRILSYVGSGHSIEPPTPLLPSTFGCGFGYRAIERDLYNSLERPHTPELRSCPRRAFHPLPSLVRGRRMWEPAAGETRQRQREDVSGWGETPGVSRCRSRASTSSTLITVYESSLAACPHVPALRPQSFTCNAPPTAGIARATARAFTAPSIWIHPLCICIDLRECTQTQPAYPSLRVPLSNNNISRVEFPVEPSERKPRMGGPWAVGRWGAPCPARGRRSTVWPDILRGRLGAGARLLRACRSVVVVTTRRIPLSCRRGEAGGVPRESGLCGWYNEACRAGVEDGACGGVYALLVEALAMVWCDMGAFVDVQYAAVLSQRDEGDARPPAMGLSLVQSRVFAKDSMRVRWYLFRTALAGPVSRVSDVRKLGDADGADPECEEGAGAIEVTPTPLLHPAVRPVLSVVGLWSRGAIEGWWCEHRVVVLSRVGDTGTPRGDMRFALPVYHIAGAGAVRYVPRRGRVERTPRPRLMLHVSEFCDIVTEARRSELYVVPLPPPLLHARPLSLESDAQTLGDADALIVNANAVRLAPVCQAFSTLWSFRVRTDAVCALLCKVAAFAAGWGSFPYAQRQQQRMPRVARVPTWTATSGIEARLRGIQAGWDCPRSSDYSRPRVEGSCQRESTSDERDVRVFDWQRAEFEARVRRGIHFPTSVSVSGSSDAERGGSDDG</sequence>
<accession>A0AAV9Z8M6</accession>
<evidence type="ECO:0000313" key="3">
    <source>
        <dbReference type="Proteomes" id="UP001362999"/>
    </source>
</evidence>
<dbReference type="AlphaFoldDB" id="A0AAV9Z8M6"/>
<feature type="region of interest" description="Disordered" evidence="1">
    <location>
        <begin position="140"/>
        <end position="160"/>
    </location>
</feature>
<dbReference type="EMBL" id="JAWWNJ010000183">
    <property type="protein sequence ID" value="KAK6974572.1"/>
    <property type="molecule type" value="Genomic_DNA"/>
</dbReference>
<proteinExistence type="predicted"/>
<evidence type="ECO:0000256" key="1">
    <source>
        <dbReference type="SAM" id="MobiDB-lite"/>
    </source>
</evidence>
<dbReference type="Proteomes" id="UP001362999">
    <property type="component" value="Unassembled WGS sequence"/>
</dbReference>
<gene>
    <name evidence="2" type="ORF">R3P38DRAFT_3378613</name>
</gene>
<keyword evidence="3" id="KW-1185">Reference proteome</keyword>
<reference evidence="2 3" key="1">
    <citation type="journal article" date="2024" name="J Genomics">
        <title>Draft genome sequencing and assembly of Favolaschia claudopus CIRM-BRFM 2984 isolated from oak limbs.</title>
        <authorList>
            <person name="Navarro D."/>
            <person name="Drula E."/>
            <person name="Chaduli D."/>
            <person name="Cazenave R."/>
            <person name="Ahrendt S."/>
            <person name="Wang J."/>
            <person name="Lipzen A."/>
            <person name="Daum C."/>
            <person name="Barry K."/>
            <person name="Grigoriev I.V."/>
            <person name="Favel A."/>
            <person name="Rosso M.N."/>
            <person name="Martin F."/>
        </authorList>
    </citation>
    <scope>NUCLEOTIDE SEQUENCE [LARGE SCALE GENOMIC DNA]</scope>
    <source>
        <strain evidence="2 3">CIRM-BRFM 2984</strain>
    </source>
</reference>